<evidence type="ECO:0000313" key="4">
    <source>
        <dbReference type="Proteomes" id="UP000192707"/>
    </source>
</evidence>
<keyword evidence="2" id="KW-0472">Membrane</keyword>
<evidence type="ECO:0000313" key="3">
    <source>
        <dbReference type="EMBL" id="ORA17373.1"/>
    </source>
</evidence>
<keyword evidence="2" id="KW-0812">Transmembrane</keyword>
<accession>A0A1W9ZL09</accession>
<organism evidence="3 4">
    <name type="scientific">Mycobacterium arosiense ATCC BAA-1401 = DSM 45069</name>
    <dbReference type="NCBI Taxonomy" id="1265311"/>
    <lineage>
        <taxon>Bacteria</taxon>
        <taxon>Bacillati</taxon>
        <taxon>Actinomycetota</taxon>
        <taxon>Actinomycetes</taxon>
        <taxon>Mycobacteriales</taxon>
        <taxon>Mycobacteriaceae</taxon>
        <taxon>Mycobacterium</taxon>
        <taxon>Mycobacterium avium complex (MAC)</taxon>
    </lineage>
</organism>
<dbReference type="EMBL" id="MVHG01000014">
    <property type="protein sequence ID" value="ORA17373.1"/>
    <property type="molecule type" value="Genomic_DNA"/>
</dbReference>
<dbReference type="OrthoDB" id="4749294at2"/>
<protein>
    <submittedName>
        <fullName evidence="3">Uncharacterized protein</fullName>
    </submittedName>
</protein>
<evidence type="ECO:0000256" key="1">
    <source>
        <dbReference type="SAM" id="MobiDB-lite"/>
    </source>
</evidence>
<sequence>MAETLWVIAGAVLLLALGDVVIALILALAAAAMATAWWIRRAGHRARSSEVSLASVSRLPTGHREPKRAPVRAPRHRHSAA</sequence>
<name>A0A1W9ZL09_MYCAI</name>
<gene>
    <name evidence="3" type="ORF">BST14_08865</name>
</gene>
<feature type="region of interest" description="Disordered" evidence="1">
    <location>
        <begin position="44"/>
        <end position="81"/>
    </location>
</feature>
<feature type="compositionally biased region" description="Basic residues" evidence="1">
    <location>
        <begin position="69"/>
        <end position="81"/>
    </location>
</feature>
<feature type="transmembrane region" description="Helical" evidence="2">
    <location>
        <begin position="6"/>
        <end position="39"/>
    </location>
</feature>
<dbReference type="Proteomes" id="UP000192707">
    <property type="component" value="Unassembled WGS sequence"/>
</dbReference>
<evidence type="ECO:0000256" key="2">
    <source>
        <dbReference type="SAM" id="Phobius"/>
    </source>
</evidence>
<keyword evidence="4" id="KW-1185">Reference proteome</keyword>
<keyword evidence="2" id="KW-1133">Transmembrane helix</keyword>
<dbReference type="AlphaFoldDB" id="A0A1W9ZL09"/>
<proteinExistence type="predicted"/>
<reference evidence="3 4" key="1">
    <citation type="submission" date="2016-12" db="EMBL/GenBank/DDBJ databases">
        <title>The new phylogeny of genus Mycobacterium.</title>
        <authorList>
            <person name="Tortoli E."/>
            <person name="Trovato A."/>
            <person name="Cirillo D.M."/>
        </authorList>
    </citation>
    <scope>NUCLEOTIDE SEQUENCE [LARGE SCALE GENOMIC DNA]</scope>
    <source>
        <strain evidence="3 4">DSM 45069</strain>
    </source>
</reference>
<dbReference type="RefSeq" id="WP_083064136.1">
    <property type="nucleotide sequence ID" value="NZ_MVHG01000014.1"/>
</dbReference>
<comment type="caution">
    <text evidence="3">The sequence shown here is derived from an EMBL/GenBank/DDBJ whole genome shotgun (WGS) entry which is preliminary data.</text>
</comment>